<dbReference type="EMBL" id="DF973181">
    <property type="protein sequence ID" value="GAU18253.1"/>
    <property type="molecule type" value="Genomic_DNA"/>
</dbReference>
<evidence type="ECO:0000313" key="3">
    <source>
        <dbReference type="Proteomes" id="UP000242715"/>
    </source>
</evidence>
<evidence type="ECO:0000313" key="2">
    <source>
        <dbReference type="EMBL" id="GAU18253.1"/>
    </source>
</evidence>
<accession>A0A2Z6M7V8</accession>
<evidence type="ECO:0000256" key="1">
    <source>
        <dbReference type="SAM" id="MobiDB-lite"/>
    </source>
</evidence>
<keyword evidence="3" id="KW-1185">Reference proteome</keyword>
<dbReference type="AlphaFoldDB" id="A0A2Z6M7V8"/>
<feature type="region of interest" description="Disordered" evidence="1">
    <location>
        <begin position="1"/>
        <end position="21"/>
    </location>
</feature>
<name>A0A2Z6M7V8_TRISU</name>
<protein>
    <submittedName>
        <fullName evidence="2">Uncharacterized protein</fullName>
    </submittedName>
</protein>
<proteinExistence type="predicted"/>
<gene>
    <name evidence="2" type="ORF">TSUD_175950</name>
</gene>
<dbReference type="Proteomes" id="UP000242715">
    <property type="component" value="Unassembled WGS sequence"/>
</dbReference>
<reference evidence="3" key="1">
    <citation type="journal article" date="2017" name="Front. Plant Sci.">
        <title>Climate Clever Clovers: New Paradigm to Reduce the Environmental Footprint of Ruminants by Breeding Low Methanogenic Forages Utilizing Haplotype Variation.</title>
        <authorList>
            <person name="Kaur P."/>
            <person name="Appels R."/>
            <person name="Bayer P.E."/>
            <person name="Keeble-Gagnere G."/>
            <person name="Wang J."/>
            <person name="Hirakawa H."/>
            <person name="Shirasawa K."/>
            <person name="Vercoe P."/>
            <person name="Stefanova K."/>
            <person name="Durmic Z."/>
            <person name="Nichols P."/>
            <person name="Revell C."/>
            <person name="Isobe S.N."/>
            <person name="Edwards D."/>
            <person name="Erskine W."/>
        </authorList>
    </citation>
    <scope>NUCLEOTIDE SEQUENCE [LARGE SCALE GENOMIC DNA]</scope>
    <source>
        <strain evidence="3">cv. Daliak</strain>
    </source>
</reference>
<organism evidence="2 3">
    <name type="scientific">Trifolium subterraneum</name>
    <name type="common">Subterranean clover</name>
    <dbReference type="NCBI Taxonomy" id="3900"/>
    <lineage>
        <taxon>Eukaryota</taxon>
        <taxon>Viridiplantae</taxon>
        <taxon>Streptophyta</taxon>
        <taxon>Embryophyta</taxon>
        <taxon>Tracheophyta</taxon>
        <taxon>Spermatophyta</taxon>
        <taxon>Magnoliopsida</taxon>
        <taxon>eudicotyledons</taxon>
        <taxon>Gunneridae</taxon>
        <taxon>Pentapetalae</taxon>
        <taxon>rosids</taxon>
        <taxon>fabids</taxon>
        <taxon>Fabales</taxon>
        <taxon>Fabaceae</taxon>
        <taxon>Papilionoideae</taxon>
        <taxon>50 kb inversion clade</taxon>
        <taxon>NPAAA clade</taxon>
        <taxon>Hologalegina</taxon>
        <taxon>IRL clade</taxon>
        <taxon>Trifolieae</taxon>
        <taxon>Trifolium</taxon>
    </lineage>
</organism>
<sequence length="56" mass="5982">MTHSKPVGIGNVPQKQPLTLKTSLVPPPSSSEQLYLYHLGIVAPQTSPSQSRNSSP</sequence>